<feature type="transmembrane region" description="Helical" evidence="2">
    <location>
        <begin position="119"/>
        <end position="143"/>
    </location>
</feature>
<feature type="transmembrane region" description="Helical" evidence="2">
    <location>
        <begin position="47"/>
        <end position="68"/>
    </location>
</feature>
<dbReference type="EMBL" id="JH711583">
    <property type="protein sequence ID" value="EIW77693.1"/>
    <property type="molecule type" value="Genomic_DNA"/>
</dbReference>
<accession>A0A5M3MEW6</accession>
<dbReference type="Pfam" id="PF20152">
    <property type="entry name" value="DUF6534"/>
    <property type="match status" value="1"/>
</dbReference>
<comment type="caution">
    <text evidence="4">The sequence shown here is derived from an EMBL/GenBank/DDBJ whole genome shotgun (WGS) entry which is preliminary data.</text>
</comment>
<feature type="region of interest" description="Disordered" evidence="1">
    <location>
        <begin position="292"/>
        <end position="311"/>
    </location>
</feature>
<proteinExistence type="predicted"/>
<dbReference type="AlphaFoldDB" id="A0A5M3MEW6"/>
<gene>
    <name evidence="4" type="ORF">CONPUDRAFT_167775</name>
</gene>
<keyword evidence="2" id="KW-1133">Transmembrane helix</keyword>
<dbReference type="PANTHER" id="PTHR40465">
    <property type="entry name" value="CHROMOSOME 1, WHOLE GENOME SHOTGUN SEQUENCE"/>
    <property type="match status" value="1"/>
</dbReference>
<evidence type="ECO:0000259" key="3">
    <source>
        <dbReference type="Pfam" id="PF20152"/>
    </source>
</evidence>
<sequence length="311" mass="34422">MSEYNVLWIIAPVEFGTLVSAILLGCTVLQTYFYHCNFGDDTTKKKALVTAALLLNFFHFLTIAAILWKLTISYFGQEVASIPNPELCMLGLCTEIMNILMQGFYAFRLQRLSKRRYLPLFVALATTVCLSVTLYCSIGTLMFSGSTSQWFALHGWTVIAGTAFEVAGSLAITGGTTWYLFKSKNWALRDTMRQIDQLILWTIEIGLGPCICRIALMICLLRWRDTLYWIGPYIMTTGVQANCLLAALNSRMLFRRNSSIIFCTSGTPTSAGAGGRSDPMVVFASHTIRSNATDDDKTPLPETISLGDGAS</sequence>
<feature type="transmembrane region" description="Helical" evidence="2">
    <location>
        <begin position="229"/>
        <end position="248"/>
    </location>
</feature>
<keyword evidence="5" id="KW-1185">Reference proteome</keyword>
<keyword evidence="2" id="KW-0472">Membrane</keyword>
<dbReference type="KEGG" id="cput:CONPUDRAFT_167775"/>
<dbReference type="RefSeq" id="XP_007772065.1">
    <property type="nucleotide sequence ID" value="XM_007773875.1"/>
</dbReference>
<dbReference type="PANTHER" id="PTHR40465:SF1">
    <property type="entry name" value="DUF6534 DOMAIN-CONTAINING PROTEIN"/>
    <property type="match status" value="1"/>
</dbReference>
<keyword evidence="2" id="KW-0812">Transmembrane</keyword>
<evidence type="ECO:0000256" key="1">
    <source>
        <dbReference type="SAM" id="MobiDB-lite"/>
    </source>
</evidence>
<feature type="transmembrane region" description="Helical" evidence="2">
    <location>
        <begin position="201"/>
        <end position="223"/>
    </location>
</feature>
<organism evidence="4 5">
    <name type="scientific">Coniophora puteana (strain RWD-64-598)</name>
    <name type="common">Brown rot fungus</name>
    <dbReference type="NCBI Taxonomy" id="741705"/>
    <lineage>
        <taxon>Eukaryota</taxon>
        <taxon>Fungi</taxon>
        <taxon>Dikarya</taxon>
        <taxon>Basidiomycota</taxon>
        <taxon>Agaricomycotina</taxon>
        <taxon>Agaricomycetes</taxon>
        <taxon>Agaricomycetidae</taxon>
        <taxon>Boletales</taxon>
        <taxon>Coniophorineae</taxon>
        <taxon>Coniophoraceae</taxon>
        <taxon>Coniophora</taxon>
    </lineage>
</organism>
<feature type="transmembrane region" description="Helical" evidence="2">
    <location>
        <begin position="6"/>
        <end position="35"/>
    </location>
</feature>
<evidence type="ECO:0000313" key="5">
    <source>
        <dbReference type="Proteomes" id="UP000053558"/>
    </source>
</evidence>
<feature type="domain" description="DUF6534" evidence="3">
    <location>
        <begin position="169"/>
        <end position="251"/>
    </location>
</feature>
<dbReference type="InterPro" id="IPR045339">
    <property type="entry name" value="DUF6534"/>
</dbReference>
<name>A0A5M3MEW6_CONPW</name>
<feature type="transmembrane region" description="Helical" evidence="2">
    <location>
        <begin position="88"/>
        <end position="107"/>
    </location>
</feature>
<evidence type="ECO:0000256" key="2">
    <source>
        <dbReference type="SAM" id="Phobius"/>
    </source>
</evidence>
<reference evidence="5" key="1">
    <citation type="journal article" date="2012" name="Science">
        <title>The Paleozoic origin of enzymatic lignin decomposition reconstructed from 31 fungal genomes.</title>
        <authorList>
            <person name="Floudas D."/>
            <person name="Binder M."/>
            <person name="Riley R."/>
            <person name="Barry K."/>
            <person name="Blanchette R.A."/>
            <person name="Henrissat B."/>
            <person name="Martinez A.T."/>
            <person name="Otillar R."/>
            <person name="Spatafora J.W."/>
            <person name="Yadav J.S."/>
            <person name="Aerts A."/>
            <person name="Benoit I."/>
            <person name="Boyd A."/>
            <person name="Carlson A."/>
            <person name="Copeland A."/>
            <person name="Coutinho P.M."/>
            <person name="de Vries R.P."/>
            <person name="Ferreira P."/>
            <person name="Findley K."/>
            <person name="Foster B."/>
            <person name="Gaskell J."/>
            <person name="Glotzer D."/>
            <person name="Gorecki P."/>
            <person name="Heitman J."/>
            <person name="Hesse C."/>
            <person name="Hori C."/>
            <person name="Igarashi K."/>
            <person name="Jurgens J.A."/>
            <person name="Kallen N."/>
            <person name="Kersten P."/>
            <person name="Kohler A."/>
            <person name="Kuees U."/>
            <person name="Kumar T.K.A."/>
            <person name="Kuo A."/>
            <person name="LaButti K."/>
            <person name="Larrondo L.F."/>
            <person name="Lindquist E."/>
            <person name="Ling A."/>
            <person name="Lombard V."/>
            <person name="Lucas S."/>
            <person name="Lundell T."/>
            <person name="Martin R."/>
            <person name="McLaughlin D.J."/>
            <person name="Morgenstern I."/>
            <person name="Morin E."/>
            <person name="Murat C."/>
            <person name="Nagy L.G."/>
            <person name="Nolan M."/>
            <person name="Ohm R.A."/>
            <person name="Patyshakuliyeva A."/>
            <person name="Rokas A."/>
            <person name="Ruiz-Duenas F.J."/>
            <person name="Sabat G."/>
            <person name="Salamov A."/>
            <person name="Samejima M."/>
            <person name="Schmutz J."/>
            <person name="Slot J.C."/>
            <person name="St John F."/>
            <person name="Stenlid J."/>
            <person name="Sun H."/>
            <person name="Sun S."/>
            <person name="Syed K."/>
            <person name="Tsang A."/>
            <person name="Wiebenga A."/>
            <person name="Young D."/>
            <person name="Pisabarro A."/>
            <person name="Eastwood D.C."/>
            <person name="Martin F."/>
            <person name="Cullen D."/>
            <person name="Grigoriev I.V."/>
            <person name="Hibbett D.S."/>
        </authorList>
    </citation>
    <scope>NUCLEOTIDE SEQUENCE [LARGE SCALE GENOMIC DNA]</scope>
    <source>
        <strain evidence="5">RWD-64-598 SS2</strain>
    </source>
</reference>
<dbReference type="Proteomes" id="UP000053558">
    <property type="component" value="Unassembled WGS sequence"/>
</dbReference>
<dbReference type="GeneID" id="19205859"/>
<dbReference type="OrthoDB" id="3190888at2759"/>
<evidence type="ECO:0000313" key="4">
    <source>
        <dbReference type="EMBL" id="EIW77693.1"/>
    </source>
</evidence>
<feature type="transmembrane region" description="Helical" evidence="2">
    <location>
        <begin position="155"/>
        <end position="181"/>
    </location>
</feature>
<protein>
    <recommendedName>
        <fullName evidence="3">DUF6534 domain-containing protein</fullName>
    </recommendedName>
</protein>